<proteinExistence type="predicted"/>
<dbReference type="RefSeq" id="WP_283764408.1">
    <property type="nucleotide sequence ID" value="NZ_JAQPOK010000150.1"/>
</dbReference>
<organism evidence="1 2">
    <name type="scientific">Roseofilum halophilum BLCC-M91</name>
    <dbReference type="NCBI Taxonomy" id="3022259"/>
    <lineage>
        <taxon>Bacteria</taxon>
        <taxon>Bacillati</taxon>
        <taxon>Cyanobacteriota</taxon>
        <taxon>Cyanophyceae</taxon>
        <taxon>Desertifilales</taxon>
        <taxon>Desertifilaceae</taxon>
        <taxon>Roseofilum</taxon>
        <taxon>Roseofilum halophilum</taxon>
    </lineage>
</organism>
<evidence type="ECO:0000313" key="2">
    <source>
        <dbReference type="Proteomes" id="UP001231370"/>
    </source>
</evidence>
<dbReference type="Proteomes" id="UP001231370">
    <property type="component" value="Unassembled WGS sequence"/>
</dbReference>
<keyword evidence="2" id="KW-1185">Reference proteome</keyword>
<dbReference type="EMBL" id="JAQPOK010000150">
    <property type="protein sequence ID" value="MDJ1181108.1"/>
    <property type="molecule type" value="Genomic_DNA"/>
</dbReference>
<comment type="caution">
    <text evidence="1">The sequence shown here is derived from an EMBL/GenBank/DDBJ whole genome shotgun (WGS) entry which is preliminary data.</text>
</comment>
<name>A0ABT7BPI2_9CYAN</name>
<evidence type="ECO:0000313" key="1">
    <source>
        <dbReference type="EMBL" id="MDJ1181108.1"/>
    </source>
</evidence>
<protein>
    <submittedName>
        <fullName evidence="1">Uncharacterized protein</fullName>
    </submittedName>
</protein>
<reference evidence="1 2" key="1">
    <citation type="submission" date="2023-01" db="EMBL/GenBank/DDBJ databases">
        <title>Novel diversity within Roseofilum (Cyanobacteria; Desertifilaceae) from marine benthic mats with descriptions of four novel species.</title>
        <authorList>
            <person name="Wang Y."/>
            <person name="Berthold D.E."/>
            <person name="Hu J."/>
            <person name="Lefler F.W."/>
            <person name="Laughinghouse H.D. IV."/>
        </authorList>
    </citation>
    <scope>NUCLEOTIDE SEQUENCE [LARGE SCALE GENOMIC DNA]</scope>
    <source>
        <strain evidence="1 2">BLCC-M91</strain>
    </source>
</reference>
<sequence>MKLRNVLIGAGVAAVGGIGTKLAVDYLRNRDKEEPVEGDLNDEAAAEAAEEAASAQMATFSSEEPVIKYVSVEPESVQGFLDASFGSEGRYVPTRPPKVFEYEETQYMVIWAYDNEQDKNQMLAFVYTDEGRKMIASVGYTADATDYNITLDDTPLAVEVNGEQITSGQGATDGADEVDLVLAGA</sequence>
<accession>A0ABT7BPI2</accession>
<gene>
    <name evidence="1" type="ORF">PJF56_19800</name>
</gene>